<dbReference type="EMBL" id="JADOUA010000001">
    <property type="protein sequence ID" value="MBG6086190.1"/>
    <property type="molecule type" value="Genomic_DNA"/>
</dbReference>
<feature type="coiled-coil region" evidence="5">
    <location>
        <begin position="101"/>
        <end position="128"/>
    </location>
</feature>
<evidence type="ECO:0000256" key="3">
    <source>
        <dbReference type="ARBA" id="ARBA00022801"/>
    </source>
</evidence>
<keyword evidence="5" id="KW-0175">Coiled coil</keyword>
<organism evidence="8 9">
    <name type="scientific">Actinomadura viridis</name>
    <dbReference type="NCBI Taxonomy" id="58110"/>
    <lineage>
        <taxon>Bacteria</taxon>
        <taxon>Bacillati</taxon>
        <taxon>Actinomycetota</taxon>
        <taxon>Actinomycetes</taxon>
        <taxon>Streptosporangiales</taxon>
        <taxon>Thermomonosporaceae</taxon>
        <taxon>Actinomadura</taxon>
    </lineage>
</organism>
<dbReference type="Proteomes" id="UP000614047">
    <property type="component" value="Unassembled WGS sequence"/>
</dbReference>
<evidence type="ECO:0000256" key="5">
    <source>
        <dbReference type="SAM" id="Coils"/>
    </source>
</evidence>
<keyword evidence="9" id="KW-1185">Reference proteome</keyword>
<keyword evidence="4" id="KW-0788">Thiol protease</keyword>
<reference evidence="8" key="1">
    <citation type="submission" date="2020-11" db="EMBL/GenBank/DDBJ databases">
        <title>Sequencing the genomes of 1000 actinobacteria strains.</title>
        <authorList>
            <person name="Klenk H.-P."/>
        </authorList>
    </citation>
    <scope>NUCLEOTIDE SEQUENCE</scope>
    <source>
        <strain evidence="8">DSM 43175</strain>
    </source>
</reference>
<dbReference type="InterPro" id="IPR051794">
    <property type="entry name" value="PG_Endopeptidase_C40"/>
</dbReference>
<keyword evidence="3 8" id="KW-0378">Hydrolase</keyword>
<dbReference type="AlphaFoldDB" id="A0A931DG02"/>
<dbReference type="PANTHER" id="PTHR47359">
    <property type="entry name" value="PEPTIDOGLYCAN DL-ENDOPEPTIDASE CWLO"/>
    <property type="match status" value="1"/>
</dbReference>
<evidence type="ECO:0000256" key="1">
    <source>
        <dbReference type="ARBA" id="ARBA00007074"/>
    </source>
</evidence>
<evidence type="ECO:0000313" key="9">
    <source>
        <dbReference type="Proteomes" id="UP000614047"/>
    </source>
</evidence>
<sequence>MFLKQGVAGAAGIRVRLAVVSLGVVAVSGMPAHARAEPAPSARDVERSRAEVRERAAEVGRTKAELARAGGELERLAADSALAVERHHGEQVKLERSRLAYRQTLARVAEADRRVREVQAELAVVAADAYRLGTGGHGSWPAALAGRGGPQGFMDRAGLLEMLARRRAGAVQQVEAARQVAGLFRRQAREALDDQARATERAKAAQREAARAVAGQRAAVRRIEARKRRLEERLGGAQARAARLRRQRQAALERAEERRLRRAAERSGAGSGSVSGPGTGRSAGAAGSFTGATRGSMVAKAALRWLGTPYSWGGGTASGPSYGIEHGSRIHGFDCSGLALYAWAKAGVRLDHWTGTQWTSGPRVPLNRLRPGDLVFFAKNTSDPRTIHHVGIYLQEGRMVEAPYTGARVRVSSIHRNGLIGAVRPAGW</sequence>
<dbReference type="InterPro" id="IPR038765">
    <property type="entry name" value="Papain-like_cys_pep_sf"/>
</dbReference>
<protein>
    <submittedName>
        <fullName evidence="8">Cell wall-associated NlpC family hydrolase</fullName>
    </submittedName>
</protein>
<keyword evidence="2" id="KW-0645">Protease</keyword>
<comment type="similarity">
    <text evidence="1">Belongs to the peptidase C40 family.</text>
</comment>
<dbReference type="GO" id="GO:0008234">
    <property type="term" value="F:cysteine-type peptidase activity"/>
    <property type="evidence" value="ECO:0007669"/>
    <property type="project" value="UniProtKB-KW"/>
</dbReference>
<evidence type="ECO:0000256" key="2">
    <source>
        <dbReference type="ARBA" id="ARBA00022670"/>
    </source>
</evidence>
<evidence type="ECO:0000256" key="6">
    <source>
        <dbReference type="SAM" id="MobiDB-lite"/>
    </source>
</evidence>
<dbReference type="InterPro" id="IPR000064">
    <property type="entry name" value="NLP_P60_dom"/>
</dbReference>
<comment type="caution">
    <text evidence="8">The sequence shown here is derived from an EMBL/GenBank/DDBJ whole genome shotgun (WGS) entry which is preliminary data.</text>
</comment>
<evidence type="ECO:0000313" key="8">
    <source>
        <dbReference type="EMBL" id="MBG6086190.1"/>
    </source>
</evidence>
<dbReference type="RefSeq" id="WP_307828694.1">
    <property type="nucleotide sequence ID" value="NZ_BAABES010000017.1"/>
</dbReference>
<evidence type="ECO:0000259" key="7">
    <source>
        <dbReference type="PROSITE" id="PS51935"/>
    </source>
</evidence>
<dbReference type="SUPFAM" id="SSF54001">
    <property type="entry name" value="Cysteine proteinases"/>
    <property type="match status" value="1"/>
</dbReference>
<dbReference type="GO" id="GO:0006508">
    <property type="term" value="P:proteolysis"/>
    <property type="evidence" value="ECO:0007669"/>
    <property type="project" value="UniProtKB-KW"/>
</dbReference>
<dbReference type="PROSITE" id="PS51935">
    <property type="entry name" value="NLPC_P60"/>
    <property type="match status" value="1"/>
</dbReference>
<dbReference type="Gene3D" id="3.90.1720.10">
    <property type="entry name" value="endopeptidase domain like (from Nostoc punctiforme)"/>
    <property type="match status" value="1"/>
</dbReference>
<evidence type="ECO:0000256" key="4">
    <source>
        <dbReference type="ARBA" id="ARBA00022807"/>
    </source>
</evidence>
<dbReference type="Pfam" id="PF00877">
    <property type="entry name" value="NLPC_P60"/>
    <property type="match status" value="1"/>
</dbReference>
<feature type="region of interest" description="Disordered" evidence="6">
    <location>
        <begin position="232"/>
        <end position="290"/>
    </location>
</feature>
<dbReference type="PANTHER" id="PTHR47359:SF3">
    <property type="entry name" value="NLP_P60 DOMAIN-CONTAINING PROTEIN-RELATED"/>
    <property type="match status" value="1"/>
</dbReference>
<accession>A0A931DG02</accession>
<feature type="compositionally biased region" description="Basic and acidic residues" evidence="6">
    <location>
        <begin position="251"/>
        <end position="265"/>
    </location>
</feature>
<proteinExistence type="inferred from homology"/>
<feature type="compositionally biased region" description="Gly residues" evidence="6">
    <location>
        <begin position="269"/>
        <end position="281"/>
    </location>
</feature>
<name>A0A931DG02_9ACTN</name>
<feature type="domain" description="NlpC/P60" evidence="7">
    <location>
        <begin position="292"/>
        <end position="428"/>
    </location>
</feature>
<gene>
    <name evidence="8" type="ORF">IW256_000303</name>
</gene>